<organism evidence="2 3">
    <name type="scientific">Azospirillum oryzae</name>
    <dbReference type="NCBI Taxonomy" id="286727"/>
    <lineage>
        <taxon>Bacteria</taxon>
        <taxon>Pseudomonadati</taxon>
        <taxon>Pseudomonadota</taxon>
        <taxon>Alphaproteobacteria</taxon>
        <taxon>Rhodospirillales</taxon>
        <taxon>Azospirillaceae</taxon>
        <taxon>Azospirillum</taxon>
    </lineage>
</organism>
<accession>A0A1X7HN51</accession>
<gene>
    <name evidence="2" type="ORF">SAMN02982917_6495</name>
</gene>
<feature type="compositionally biased region" description="Basic and acidic residues" evidence="1">
    <location>
        <begin position="131"/>
        <end position="140"/>
    </location>
</feature>
<feature type="region of interest" description="Disordered" evidence="1">
    <location>
        <begin position="119"/>
        <end position="140"/>
    </location>
</feature>
<evidence type="ECO:0000313" key="2">
    <source>
        <dbReference type="EMBL" id="SMF88717.1"/>
    </source>
</evidence>
<feature type="compositionally biased region" description="Polar residues" evidence="1">
    <location>
        <begin position="198"/>
        <end position="211"/>
    </location>
</feature>
<feature type="region of interest" description="Disordered" evidence="1">
    <location>
        <begin position="197"/>
        <end position="231"/>
    </location>
</feature>
<sequence>MRWRPGTSDTHIPSYRPWYKLFLLSHFPQVCHWWSGHRRNGGGQGTWWNHRMVGRGRGILSDAGSGFVKLRPAETRLRERPLSLWLISGCRFELSSGSDNRGTGPLVRNAPMGSIPTLSRRLGRFSGPSGRHQEGRDRSREIDCQLPVPCRWADCFSPMTMGIAQLVADAGQAVHHALAVAEDGLEHLFDMLVRGKSRQPNARSVASTRRSPTGRGAGTSPPMPPAVRPPP</sequence>
<dbReference type="EMBL" id="FXAK01000009">
    <property type="protein sequence ID" value="SMF88717.1"/>
    <property type="molecule type" value="Genomic_DNA"/>
</dbReference>
<dbReference type="STRING" id="286727.SAMN02982917_6495"/>
<protein>
    <submittedName>
        <fullName evidence="2">Uncharacterized protein</fullName>
    </submittedName>
</protein>
<name>A0A1X7HN51_9PROT</name>
<feature type="compositionally biased region" description="Pro residues" evidence="1">
    <location>
        <begin position="221"/>
        <end position="231"/>
    </location>
</feature>
<dbReference type="AlphaFoldDB" id="A0A1X7HN51"/>
<reference evidence="2 3" key="1">
    <citation type="submission" date="2017-04" db="EMBL/GenBank/DDBJ databases">
        <authorList>
            <person name="Afonso C.L."/>
            <person name="Miller P.J."/>
            <person name="Scott M.A."/>
            <person name="Spackman E."/>
            <person name="Goraichik I."/>
            <person name="Dimitrov K.M."/>
            <person name="Suarez D.L."/>
            <person name="Swayne D.E."/>
        </authorList>
    </citation>
    <scope>NUCLEOTIDE SEQUENCE [LARGE SCALE GENOMIC DNA]</scope>
    <source>
        <strain evidence="2 3">A2P</strain>
    </source>
</reference>
<proteinExistence type="predicted"/>
<evidence type="ECO:0000313" key="3">
    <source>
        <dbReference type="Proteomes" id="UP000192936"/>
    </source>
</evidence>
<dbReference type="Proteomes" id="UP000192936">
    <property type="component" value="Unassembled WGS sequence"/>
</dbReference>
<evidence type="ECO:0000256" key="1">
    <source>
        <dbReference type="SAM" id="MobiDB-lite"/>
    </source>
</evidence>